<dbReference type="AlphaFoldDB" id="A0A060I808"/>
<gene>
    <name evidence="1" type="ORF">IE4771_PB00274</name>
</gene>
<name>A0A060I808_RHIET</name>
<accession>A0A060I808</accession>
<keyword evidence="1" id="KW-0614">Plasmid</keyword>
<dbReference type="KEGG" id="rei:IE4771_PB00274"/>
<evidence type="ECO:0000313" key="2">
    <source>
        <dbReference type="Proteomes" id="UP000027180"/>
    </source>
</evidence>
<sequence>METEYPAVCRVAFSQGPRLGIPSGHHPVVPSKLLDRTMLYTAIPANSKIGTEFFWMTLLTADSSTGNQDSGPYSNAARPVHFDIATAGARLFHQ</sequence>
<reference evidence="1 2" key="1">
    <citation type="submission" date="2013-12" db="EMBL/GenBank/DDBJ databases">
        <title>Complete genome sequence of Rhizobium etli bv. mimosae IE4771.</title>
        <authorList>
            <person name="Bustos P."/>
            <person name="Santamaria R.I."/>
            <person name="Lozano L."/>
            <person name="Ormeno-Orrillo E."/>
            <person name="Rogel M.A."/>
            <person name="Romero D."/>
            <person name="Cevallos M.A."/>
            <person name="Martinez-Romero E."/>
            <person name="Gonzalez V."/>
        </authorList>
    </citation>
    <scope>NUCLEOTIDE SEQUENCE [LARGE SCALE GENOMIC DNA]</scope>
    <source>
        <strain evidence="1 2">IE4771</strain>
        <plasmid evidence="2">Plasmid pRetIE4771b</plasmid>
    </source>
</reference>
<proteinExistence type="predicted"/>
<dbReference type="EMBL" id="CP006988">
    <property type="protein sequence ID" value="AIC30002.1"/>
    <property type="molecule type" value="Genomic_DNA"/>
</dbReference>
<protein>
    <submittedName>
        <fullName evidence="1">Uncharacterized protein</fullName>
    </submittedName>
</protein>
<organism evidence="1 2">
    <name type="scientific">Rhizobium etli bv. mimosae str. IE4771</name>
    <dbReference type="NCBI Taxonomy" id="1432050"/>
    <lineage>
        <taxon>Bacteria</taxon>
        <taxon>Pseudomonadati</taxon>
        <taxon>Pseudomonadota</taxon>
        <taxon>Alphaproteobacteria</taxon>
        <taxon>Hyphomicrobiales</taxon>
        <taxon>Rhizobiaceae</taxon>
        <taxon>Rhizobium/Agrobacterium group</taxon>
        <taxon>Rhizobium</taxon>
    </lineage>
</organism>
<evidence type="ECO:0000313" key="1">
    <source>
        <dbReference type="EMBL" id="AIC30002.1"/>
    </source>
</evidence>
<dbReference type="Proteomes" id="UP000027180">
    <property type="component" value="Plasmid pRetIE4771b"/>
</dbReference>
<geneLocation type="plasmid" evidence="1 2">
    <name>pRetIE4771b</name>
</geneLocation>
<dbReference type="HOGENOM" id="CLU_2384099_0_0_5"/>